<feature type="signal peptide" evidence="6">
    <location>
        <begin position="1"/>
        <end position="25"/>
    </location>
</feature>
<evidence type="ECO:0000259" key="7">
    <source>
        <dbReference type="PROSITE" id="PS51767"/>
    </source>
</evidence>
<dbReference type="InterPro" id="IPR001969">
    <property type="entry name" value="Aspartic_peptidase_AS"/>
</dbReference>
<dbReference type="PROSITE" id="PS51767">
    <property type="entry name" value="PEPTIDASE_A1"/>
    <property type="match status" value="1"/>
</dbReference>
<dbReference type="PANTHER" id="PTHR13683:SF775">
    <property type="entry name" value="EUKARYOTIC ASPARTYL PROTEASE FAMILY PROTEIN"/>
    <property type="match status" value="1"/>
</dbReference>
<dbReference type="EMBL" id="JAIWQS010000007">
    <property type="protein sequence ID" value="KAJ8760772.1"/>
    <property type="molecule type" value="Genomic_DNA"/>
</dbReference>
<dbReference type="Gene3D" id="2.40.70.10">
    <property type="entry name" value="Acid Proteases"/>
    <property type="match status" value="2"/>
</dbReference>
<evidence type="ECO:0000256" key="3">
    <source>
        <dbReference type="ARBA" id="ARBA00022729"/>
    </source>
</evidence>
<keyword evidence="4" id="KW-0378">Hydrolase</keyword>
<dbReference type="Proteomes" id="UP001159364">
    <property type="component" value="Linkage Group LG07"/>
</dbReference>
<evidence type="ECO:0000256" key="1">
    <source>
        <dbReference type="ARBA" id="ARBA00007447"/>
    </source>
</evidence>
<dbReference type="GO" id="GO:0004190">
    <property type="term" value="F:aspartic-type endopeptidase activity"/>
    <property type="evidence" value="ECO:0007669"/>
    <property type="project" value="InterPro"/>
</dbReference>
<reference evidence="8 9" key="1">
    <citation type="submission" date="2021-09" db="EMBL/GenBank/DDBJ databases">
        <title>Genomic insights and catalytic innovation underlie evolution of tropane alkaloids biosynthesis.</title>
        <authorList>
            <person name="Wang Y.-J."/>
            <person name="Tian T."/>
            <person name="Huang J.-P."/>
            <person name="Huang S.-X."/>
        </authorList>
    </citation>
    <scope>NUCLEOTIDE SEQUENCE [LARGE SCALE GENOMIC DNA]</scope>
    <source>
        <strain evidence="8">KIB-2018</strain>
        <tissue evidence="8">Leaf</tissue>
    </source>
</reference>
<dbReference type="Pfam" id="PF14543">
    <property type="entry name" value="TAXi_N"/>
    <property type="match status" value="1"/>
</dbReference>
<proteinExistence type="inferred from homology"/>
<evidence type="ECO:0000256" key="2">
    <source>
        <dbReference type="ARBA" id="ARBA00022670"/>
    </source>
</evidence>
<keyword evidence="9" id="KW-1185">Reference proteome</keyword>
<feature type="active site" evidence="5">
    <location>
        <position position="371"/>
    </location>
</feature>
<evidence type="ECO:0000313" key="9">
    <source>
        <dbReference type="Proteomes" id="UP001159364"/>
    </source>
</evidence>
<name>A0AAV8T274_9ROSI</name>
<keyword evidence="2" id="KW-0645">Protease</keyword>
<dbReference type="InterPro" id="IPR021109">
    <property type="entry name" value="Peptidase_aspartic_dom_sf"/>
</dbReference>
<feature type="chain" id="PRO_5043731635" description="Peptidase A1 domain-containing protein" evidence="6">
    <location>
        <begin position="26"/>
        <end position="491"/>
    </location>
</feature>
<feature type="domain" description="Peptidase A1" evidence="7">
    <location>
        <begin position="156"/>
        <end position="487"/>
    </location>
</feature>
<dbReference type="AlphaFoldDB" id="A0AAV8T274"/>
<evidence type="ECO:0000256" key="4">
    <source>
        <dbReference type="ARBA" id="ARBA00022801"/>
    </source>
</evidence>
<evidence type="ECO:0000256" key="5">
    <source>
        <dbReference type="PIRSR" id="PIRSR601461-1"/>
    </source>
</evidence>
<evidence type="ECO:0000256" key="6">
    <source>
        <dbReference type="SAM" id="SignalP"/>
    </source>
</evidence>
<dbReference type="SUPFAM" id="SSF50630">
    <property type="entry name" value="Acid proteases"/>
    <property type="match status" value="1"/>
</dbReference>
<dbReference type="PANTHER" id="PTHR13683">
    <property type="entry name" value="ASPARTYL PROTEASES"/>
    <property type="match status" value="1"/>
</dbReference>
<dbReference type="InterPro" id="IPR032799">
    <property type="entry name" value="TAXi_C"/>
</dbReference>
<feature type="active site" evidence="5">
    <location>
        <position position="174"/>
    </location>
</feature>
<evidence type="ECO:0000313" key="8">
    <source>
        <dbReference type="EMBL" id="KAJ8760772.1"/>
    </source>
</evidence>
<gene>
    <name evidence="8" type="ORF">K2173_018877</name>
</gene>
<dbReference type="InterPro" id="IPR033121">
    <property type="entry name" value="PEPTIDASE_A1"/>
</dbReference>
<comment type="similarity">
    <text evidence="1">Belongs to the peptidase A1 family.</text>
</comment>
<dbReference type="FunFam" id="2.40.70.10:FF:000019">
    <property type="entry name" value="aspartyl protease family protein 2"/>
    <property type="match status" value="1"/>
</dbReference>
<organism evidence="8 9">
    <name type="scientific">Erythroxylum novogranatense</name>
    <dbReference type="NCBI Taxonomy" id="1862640"/>
    <lineage>
        <taxon>Eukaryota</taxon>
        <taxon>Viridiplantae</taxon>
        <taxon>Streptophyta</taxon>
        <taxon>Embryophyta</taxon>
        <taxon>Tracheophyta</taxon>
        <taxon>Spermatophyta</taxon>
        <taxon>Magnoliopsida</taxon>
        <taxon>eudicotyledons</taxon>
        <taxon>Gunneridae</taxon>
        <taxon>Pentapetalae</taxon>
        <taxon>rosids</taxon>
        <taxon>fabids</taxon>
        <taxon>Malpighiales</taxon>
        <taxon>Erythroxylaceae</taxon>
        <taxon>Erythroxylum</taxon>
    </lineage>
</organism>
<keyword evidence="3 6" id="KW-0732">Signal</keyword>
<protein>
    <recommendedName>
        <fullName evidence="7">Peptidase A1 domain-containing protein</fullName>
    </recommendedName>
</protein>
<dbReference type="InterPro" id="IPR001461">
    <property type="entry name" value="Aspartic_peptidase_A1"/>
</dbReference>
<comment type="caution">
    <text evidence="8">The sequence shown here is derived from an EMBL/GenBank/DDBJ whole genome shotgun (WGS) entry which is preliminary data.</text>
</comment>
<sequence length="491" mass="52429">MGSLFFFYALLSLFLFLFLAPCVLPRTLIQTTKTTSVLDVSASIEKTKSLFSSSPKMTLPFAQQDTTTSSYSSSLTMQLVPRNSIHKTSHADYKSVTLSRLERDSARIKSLTTRLDLTINGISVSDLKPDGTNSNLKAEDIQSPIISGTSQGSGEYFSRIGIGNPPSQVYMVLDTGSDVNWVQCAPCADCYQQSDPIFEPTSSSSYSPLSCDTKQCKALDVSECRNNSCLYEVSYGDGSYTVGDFVTETVSLGSVSVDNVAIGCGHNNEGLFVGAAGLLGLGGGSLSLPSQLNATTFSYCLVDRDSELASTLEFNEPLPRNAITAPLLRNHELDTFYYVGLTGLSVGGGLLKIPESVFKIDESGDGGIIIDSGTAVTRIQTDAYNMLRDAFVKGTKDLPSTNGVALFDTCYDLSSKGSVEVPTVSFHFADGHELPLPAKNYLIPVDSVGTFCFAFAPTATALSIIGNVQQQGTRVVMDVANSVVGFVPDNC</sequence>
<dbReference type="Pfam" id="PF14541">
    <property type="entry name" value="TAXi_C"/>
    <property type="match status" value="1"/>
</dbReference>
<dbReference type="FunFam" id="2.40.70.10:FF:000010">
    <property type="entry name" value="Aspartyl protease family protein 2"/>
    <property type="match status" value="1"/>
</dbReference>
<dbReference type="PROSITE" id="PS00141">
    <property type="entry name" value="ASP_PROTEASE"/>
    <property type="match status" value="1"/>
</dbReference>
<dbReference type="InterPro" id="IPR032861">
    <property type="entry name" value="TAXi_N"/>
</dbReference>
<dbReference type="GO" id="GO:0006508">
    <property type="term" value="P:proteolysis"/>
    <property type="evidence" value="ECO:0007669"/>
    <property type="project" value="UniProtKB-KW"/>
</dbReference>
<accession>A0AAV8T274</accession>